<keyword evidence="3" id="KW-1185">Reference proteome</keyword>
<organism evidence="2 3">
    <name type="scientific">Faecalicatena acetigenes</name>
    <dbReference type="NCBI Taxonomy" id="2981790"/>
    <lineage>
        <taxon>Bacteria</taxon>
        <taxon>Bacillati</taxon>
        <taxon>Bacillota</taxon>
        <taxon>Clostridia</taxon>
        <taxon>Lachnospirales</taxon>
        <taxon>Lachnospiraceae</taxon>
        <taxon>Faecalicatena</taxon>
    </lineage>
</organism>
<reference evidence="2 3" key="1">
    <citation type="journal article" date="2021" name="ISME Commun">
        <title>Automated analysis of genomic sequences facilitates high-throughput and comprehensive description of bacteria.</title>
        <authorList>
            <person name="Hitch T.C.A."/>
        </authorList>
    </citation>
    <scope>NUCLEOTIDE SEQUENCE [LARGE SCALE GENOMIC DNA]</scope>
    <source>
        <strain evidence="2 3">H2_18</strain>
    </source>
</reference>
<proteinExistence type="predicted"/>
<feature type="domain" description="Protein CotJB" evidence="1">
    <location>
        <begin position="68"/>
        <end position="145"/>
    </location>
</feature>
<keyword evidence="2" id="KW-0946">Virion</keyword>
<gene>
    <name evidence="2" type="ORF">OCV51_10760</name>
</gene>
<sequence>MSEKNLAIATVPVQEWGDLYLDREALKKGTIFKALDKPFFAAEEMTEGAEQEAAEGEKLDPRQTEQEEMLGKIQELSFVLDDLTLYLDTHEQDTAALQMFLKKTGERKELLQKFAEICGPLTRDCCSEDKETEYFGWQRLPMPWEGGCTLCGIMKKDSSFL</sequence>
<dbReference type="InterPro" id="IPR024207">
    <property type="entry name" value="CotJB_dom"/>
</dbReference>
<dbReference type="RefSeq" id="WP_162858217.1">
    <property type="nucleotide sequence ID" value="NZ_JAOQJX010000016.1"/>
</dbReference>
<dbReference type="Pfam" id="PF11007">
    <property type="entry name" value="CotJA"/>
    <property type="match status" value="1"/>
</dbReference>
<evidence type="ECO:0000313" key="3">
    <source>
        <dbReference type="Proteomes" id="UP001652394"/>
    </source>
</evidence>
<evidence type="ECO:0000313" key="2">
    <source>
        <dbReference type="EMBL" id="MCU6748127.1"/>
    </source>
</evidence>
<dbReference type="Proteomes" id="UP001652394">
    <property type="component" value="Unassembled WGS sequence"/>
</dbReference>
<dbReference type="Pfam" id="PF12652">
    <property type="entry name" value="CotJB"/>
    <property type="match status" value="1"/>
</dbReference>
<evidence type="ECO:0000259" key="1">
    <source>
        <dbReference type="Pfam" id="PF12652"/>
    </source>
</evidence>
<accession>A0ABT2TD10</accession>
<name>A0ABT2TD10_9FIRM</name>
<comment type="caution">
    <text evidence="2">The sequence shown here is derived from an EMBL/GenBank/DDBJ whole genome shotgun (WGS) entry which is preliminary data.</text>
</comment>
<protein>
    <submittedName>
        <fullName evidence="2">Spore coat protein CotJB</fullName>
    </submittedName>
</protein>
<dbReference type="EMBL" id="JAOQJX010000016">
    <property type="protein sequence ID" value="MCU6748127.1"/>
    <property type="molecule type" value="Genomic_DNA"/>
</dbReference>
<dbReference type="InterPro" id="IPR020256">
    <property type="entry name" value="Spore_coat_CotJA"/>
</dbReference>
<keyword evidence="2" id="KW-0167">Capsid protein</keyword>